<dbReference type="WBParaSite" id="ECPE_0000354401-mRNA-1">
    <property type="protein sequence ID" value="ECPE_0000354401-mRNA-1"/>
    <property type="gene ID" value="ECPE_0000354401"/>
</dbReference>
<evidence type="ECO:0000313" key="1">
    <source>
        <dbReference type="EMBL" id="VDP69798.1"/>
    </source>
</evidence>
<dbReference type="OrthoDB" id="6264067at2759"/>
<dbReference type="GO" id="GO:0016020">
    <property type="term" value="C:membrane"/>
    <property type="evidence" value="ECO:0007669"/>
    <property type="project" value="TreeGrafter"/>
</dbReference>
<proteinExistence type="predicted"/>
<name>A0A183A9A6_9TREM</name>
<dbReference type="EMBL" id="UZAN01040478">
    <property type="protein sequence ID" value="VDP69798.1"/>
    <property type="molecule type" value="Genomic_DNA"/>
</dbReference>
<reference evidence="3" key="1">
    <citation type="submission" date="2016-06" db="UniProtKB">
        <authorList>
            <consortium name="WormBaseParasite"/>
        </authorList>
    </citation>
    <scope>IDENTIFICATION</scope>
</reference>
<accession>A0A183A9A6</accession>
<evidence type="ECO:0000313" key="2">
    <source>
        <dbReference type="Proteomes" id="UP000272942"/>
    </source>
</evidence>
<dbReference type="GO" id="GO:0005737">
    <property type="term" value="C:cytoplasm"/>
    <property type="evidence" value="ECO:0007669"/>
    <property type="project" value="TreeGrafter"/>
</dbReference>
<evidence type="ECO:0000313" key="3">
    <source>
        <dbReference type="WBParaSite" id="ECPE_0000354401-mRNA-1"/>
    </source>
</evidence>
<keyword evidence="2" id="KW-1185">Reference proteome</keyword>
<dbReference type="Pfam" id="PF23556">
    <property type="entry name" value="TPR_Vps41"/>
    <property type="match status" value="1"/>
</dbReference>
<sequence>MLLYNKQPPLGKSHRLSLRGGAALPLNSEDEKPTLGAIARSFLETALVKLYLKLSKRGVRPTLNELILPADRLETSQLRILSDDRSDASPTAAEDLIQLISSLVHIDVDDLVIFLQQAQAHHALALIYQWQGNLAAALDVWQRLAYNELQDDYFPGVPFYLAVIRSLTCPDATNHAEYETHPLPNSVTSETVDHSVPSVYADLVWKHLCCALDSGKLDLSEQILSGIPVPSLSDGWSSLTSASITHQNLSSTVAAPSEEALKSDRILAPSQLLTPASILGRISHPELARKYLRQLIYHHGDCDSNHHTRLGELYVDRIRNAVEHKETSDSDKVNGRQLRREFCHFLRHSEHYSVEHLLTRIRERGSQNFPLETAILLGKSGQHKTALNILITELDDIPAAVCYCLSFSKPSKDACQWTLPDSAQTPEEAFTALVELCIQSTHASHNQFALELINTMDIPLNFVRILRALPSQISLSHVQPFLARAFRTVQHQLSTCHLTQGLAKRQAIVAAETLQSGLDAAPLPQLVRTGEEQCAACHRNLTLYGSTSAFAWSTRSNQCFHIHCWEQSHRAA</sequence>
<reference evidence="1 2" key="2">
    <citation type="submission" date="2018-11" db="EMBL/GenBank/DDBJ databases">
        <authorList>
            <consortium name="Pathogen Informatics"/>
        </authorList>
    </citation>
    <scope>NUCLEOTIDE SEQUENCE [LARGE SCALE GENOMIC DNA]</scope>
    <source>
        <strain evidence="1 2">Egypt</strain>
    </source>
</reference>
<dbReference type="InterPro" id="IPR032914">
    <property type="entry name" value="Vam6/VPS39/TRAP1"/>
</dbReference>
<dbReference type="PANTHER" id="PTHR12894:SF27">
    <property type="entry name" value="TRANSFORMING GROWTH FACTOR-BETA RECEPTOR-ASSOCIATED PROTEIN 1"/>
    <property type="match status" value="1"/>
</dbReference>
<dbReference type="GO" id="GO:0006914">
    <property type="term" value="P:autophagy"/>
    <property type="evidence" value="ECO:0007669"/>
    <property type="project" value="TreeGrafter"/>
</dbReference>
<organism evidence="3">
    <name type="scientific">Echinostoma caproni</name>
    <dbReference type="NCBI Taxonomy" id="27848"/>
    <lineage>
        <taxon>Eukaryota</taxon>
        <taxon>Metazoa</taxon>
        <taxon>Spiralia</taxon>
        <taxon>Lophotrochozoa</taxon>
        <taxon>Platyhelminthes</taxon>
        <taxon>Trematoda</taxon>
        <taxon>Digenea</taxon>
        <taxon>Plagiorchiida</taxon>
        <taxon>Echinostomata</taxon>
        <taxon>Echinostomatoidea</taxon>
        <taxon>Echinostomatidae</taxon>
        <taxon>Echinostoma</taxon>
    </lineage>
</organism>
<dbReference type="GO" id="GO:0034058">
    <property type="term" value="P:endosomal vesicle fusion"/>
    <property type="evidence" value="ECO:0007669"/>
    <property type="project" value="TreeGrafter"/>
</dbReference>
<dbReference type="Proteomes" id="UP000272942">
    <property type="component" value="Unassembled WGS sequence"/>
</dbReference>
<protein>
    <submittedName>
        <fullName evidence="3">Vps39_2 domain-containing protein</fullName>
    </submittedName>
</protein>
<gene>
    <name evidence="1" type="ORF">ECPE_LOCUS3541</name>
</gene>
<dbReference type="AlphaFoldDB" id="A0A183A9A6"/>
<dbReference type="PANTHER" id="PTHR12894">
    <property type="entry name" value="CNH DOMAIN CONTAINING"/>
    <property type="match status" value="1"/>
</dbReference>